<evidence type="ECO:0000259" key="2">
    <source>
        <dbReference type="Pfam" id="PF25210"/>
    </source>
</evidence>
<dbReference type="InterPro" id="IPR001810">
    <property type="entry name" value="F-box_dom"/>
</dbReference>
<evidence type="ECO:0000259" key="1">
    <source>
        <dbReference type="Pfam" id="PF00646"/>
    </source>
</evidence>
<proteinExistence type="predicted"/>
<feature type="domain" description="FKB95-like N-terminal Kelch" evidence="2">
    <location>
        <begin position="300"/>
        <end position="537"/>
    </location>
</feature>
<protein>
    <recommendedName>
        <fullName evidence="5">F-box domain-containing protein</fullName>
    </recommendedName>
</protein>
<accession>A0ABQ7LUI7</accession>
<dbReference type="SMART" id="SM00612">
    <property type="entry name" value="Kelch"/>
    <property type="match status" value="2"/>
</dbReference>
<reference evidence="3 4" key="1">
    <citation type="submission" date="2021-03" db="EMBL/GenBank/DDBJ databases">
        <authorList>
            <person name="King G.J."/>
            <person name="Bancroft I."/>
            <person name="Baten A."/>
            <person name="Bloomfield J."/>
            <person name="Borpatragohain P."/>
            <person name="He Z."/>
            <person name="Irish N."/>
            <person name="Irwin J."/>
            <person name="Liu K."/>
            <person name="Mauleon R.P."/>
            <person name="Moore J."/>
            <person name="Morris R."/>
            <person name="Ostergaard L."/>
            <person name="Wang B."/>
            <person name="Wells R."/>
        </authorList>
    </citation>
    <scope>NUCLEOTIDE SEQUENCE [LARGE SCALE GENOMIC DNA]</scope>
    <source>
        <strain evidence="3">R-o-18</strain>
        <tissue evidence="3">Leaf</tissue>
    </source>
</reference>
<evidence type="ECO:0008006" key="5">
    <source>
        <dbReference type="Google" id="ProtNLM"/>
    </source>
</evidence>
<dbReference type="EMBL" id="JADBGQ010000007">
    <property type="protein sequence ID" value="KAG5390232.1"/>
    <property type="molecule type" value="Genomic_DNA"/>
</dbReference>
<gene>
    <name evidence="3" type="primary">A08p031250.1_BraROA</name>
    <name evidence="3" type="ORF">IGI04_031773</name>
</gene>
<evidence type="ECO:0000313" key="3">
    <source>
        <dbReference type="EMBL" id="KAG5390232.1"/>
    </source>
</evidence>
<dbReference type="PANTHER" id="PTHR24414">
    <property type="entry name" value="F-BOX/KELCH-REPEAT PROTEIN SKIP4"/>
    <property type="match status" value="1"/>
</dbReference>
<name>A0ABQ7LUI7_BRACM</name>
<dbReference type="PANTHER" id="PTHR24414:SF178">
    <property type="entry name" value="F-BOX DOMAIN-CONTAINING PROTEIN"/>
    <property type="match status" value="1"/>
</dbReference>
<dbReference type="SUPFAM" id="SSF81383">
    <property type="entry name" value="F-box domain"/>
    <property type="match status" value="1"/>
</dbReference>
<dbReference type="InterPro" id="IPR036047">
    <property type="entry name" value="F-box-like_dom_sf"/>
</dbReference>
<sequence>MAAATGEGGKQQFPSVADGNGNAPVKYPSFKAPKLSFSDGAKHNSIDVFPLLVKEADRGIKNSLVQDVCTISVLPDEGNTIPQCTSQFTLLSFVKALLPSKSQMLIDAQLNCQKTQNRINVLLGGTDSYQSCVVDINVEKGNGAEAEEVVASLKSESVHVQKVLQRQASLSTDKAISERCHDAPTNRWRRYKRAASFDSRKIIKCGDVDIDLLDIETTNEPPAKETSPSLFPSSSLPDTMDLSCLALVPRSDHAALSLVSKRFHSVLASQEFYKTRSLLGRTQEFLYVCLSTTPNPTPSWFLLRRETNKKQLIPIPSFPSQPETFSSFVALDWGIYVIGGFKDVRSPDVLLLDCRTNTWRKVPSMSVGRAAAAAGVIDGKIYVFGGCEELSSPNWAEVFDPNTQTWETLVPMDDRNEGDNVIRETLVMDKKPGDGKWGRKKIPEQVQSYYCVMEKVLYGCDEVGNVVWRDSEELEWKRVKGLEALQWKRVRKLSIFGGNIGVFWVGLRGDVWCAEISLERRDKEGEIWGRIEWSEAVATFYRSFTRTKVEVLYAAAVNV</sequence>
<keyword evidence="4" id="KW-1185">Reference proteome</keyword>
<dbReference type="InterPro" id="IPR006652">
    <property type="entry name" value="Kelch_1"/>
</dbReference>
<dbReference type="Gene3D" id="2.120.10.80">
    <property type="entry name" value="Kelch-type beta propeller"/>
    <property type="match status" value="1"/>
</dbReference>
<dbReference type="InterPro" id="IPR057499">
    <property type="entry name" value="Kelch_FKB95"/>
</dbReference>
<dbReference type="InterPro" id="IPR015915">
    <property type="entry name" value="Kelch-typ_b-propeller"/>
</dbReference>
<dbReference type="Pfam" id="PF00646">
    <property type="entry name" value="F-box"/>
    <property type="match status" value="1"/>
</dbReference>
<feature type="domain" description="F-box" evidence="1">
    <location>
        <begin position="237"/>
        <end position="274"/>
    </location>
</feature>
<dbReference type="Pfam" id="PF25210">
    <property type="entry name" value="Kelch_FKB95"/>
    <property type="match status" value="1"/>
</dbReference>
<dbReference type="CDD" id="cd22152">
    <property type="entry name" value="F-box_AtAFR-like"/>
    <property type="match status" value="1"/>
</dbReference>
<dbReference type="InterPro" id="IPR050354">
    <property type="entry name" value="F-box/kelch-repeat_ARATH"/>
</dbReference>
<organism evidence="3 4">
    <name type="scientific">Brassica rapa subsp. trilocularis</name>
    <dbReference type="NCBI Taxonomy" id="1813537"/>
    <lineage>
        <taxon>Eukaryota</taxon>
        <taxon>Viridiplantae</taxon>
        <taxon>Streptophyta</taxon>
        <taxon>Embryophyta</taxon>
        <taxon>Tracheophyta</taxon>
        <taxon>Spermatophyta</taxon>
        <taxon>Magnoliopsida</taxon>
        <taxon>eudicotyledons</taxon>
        <taxon>Gunneridae</taxon>
        <taxon>Pentapetalae</taxon>
        <taxon>rosids</taxon>
        <taxon>malvids</taxon>
        <taxon>Brassicales</taxon>
        <taxon>Brassicaceae</taxon>
        <taxon>Brassiceae</taxon>
        <taxon>Brassica</taxon>
    </lineage>
</organism>
<dbReference type="Proteomes" id="UP000823674">
    <property type="component" value="Chromosome A08"/>
</dbReference>
<comment type="caution">
    <text evidence="3">The sequence shown here is derived from an EMBL/GenBank/DDBJ whole genome shotgun (WGS) entry which is preliminary data.</text>
</comment>
<dbReference type="SUPFAM" id="SSF117281">
    <property type="entry name" value="Kelch motif"/>
    <property type="match status" value="1"/>
</dbReference>
<evidence type="ECO:0000313" key="4">
    <source>
        <dbReference type="Proteomes" id="UP000823674"/>
    </source>
</evidence>